<dbReference type="AlphaFoldDB" id="A0A7X4LPF5"/>
<keyword evidence="5 7" id="KW-1133">Transmembrane helix</keyword>
<feature type="transmembrane region" description="Helical" evidence="7">
    <location>
        <begin position="109"/>
        <end position="134"/>
    </location>
</feature>
<reference evidence="9 10" key="1">
    <citation type="submission" date="2019-10" db="EMBL/GenBank/DDBJ databases">
        <title>Vibrio sp. nov. isolated from a shrimp pond.</title>
        <authorList>
            <person name="Gomez-Gil B."/>
            <person name="Enciso-Ibarra J."/>
            <person name="Enciso-Ibarra K."/>
            <person name="Bolan-Mejia C."/>
        </authorList>
    </citation>
    <scope>NUCLEOTIDE SEQUENCE [LARGE SCALE GENOMIC DNA]</scope>
    <source>
        <strain evidence="9 10">CAIM 722</strain>
    </source>
</reference>
<keyword evidence="10" id="KW-1185">Reference proteome</keyword>
<dbReference type="PANTHER" id="PTHR23517:SF3">
    <property type="entry name" value="INTEGRAL MEMBRANE TRANSPORT PROTEIN"/>
    <property type="match status" value="1"/>
</dbReference>
<dbReference type="GO" id="GO:0022857">
    <property type="term" value="F:transmembrane transporter activity"/>
    <property type="evidence" value="ECO:0007669"/>
    <property type="project" value="InterPro"/>
</dbReference>
<keyword evidence="2" id="KW-0813">Transport</keyword>
<name>A0A7X4LPF5_9VIBR</name>
<dbReference type="InterPro" id="IPR020846">
    <property type="entry name" value="MFS_dom"/>
</dbReference>
<evidence type="ECO:0000256" key="3">
    <source>
        <dbReference type="ARBA" id="ARBA00022475"/>
    </source>
</evidence>
<feature type="transmembrane region" description="Helical" evidence="7">
    <location>
        <begin position="146"/>
        <end position="167"/>
    </location>
</feature>
<evidence type="ECO:0000256" key="1">
    <source>
        <dbReference type="ARBA" id="ARBA00004651"/>
    </source>
</evidence>
<evidence type="ECO:0000256" key="7">
    <source>
        <dbReference type="SAM" id="Phobius"/>
    </source>
</evidence>
<gene>
    <name evidence="9" type="ORF">F9817_20155</name>
</gene>
<dbReference type="Pfam" id="PF07690">
    <property type="entry name" value="MFS_1"/>
    <property type="match status" value="1"/>
</dbReference>
<evidence type="ECO:0000313" key="10">
    <source>
        <dbReference type="Proteomes" id="UP000462621"/>
    </source>
</evidence>
<dbReference type="Proteomes" id="UP000462621">
    <property type="component" value="Unassembled WGS sequence"/>
</dbReference>
<feature type="transmembrane region" description="Helical" evidence="7">
    <location>
        <begin position="84"/>
        <end position="103"/>
    </location>
</feature>
<evidence type="ECO:0000256" key="2">
    <source>
        <dbReference type="ARBA" id="ARBA00022448"/>
    </source>
</evidence>
<feature type="transmembrane region" description="Helical" evidence="7">
    <location>
        <begin position="173"/>
        <end position="192"/>
    </location>
</feature>
<comment type="subcellular location">
    <subcellularLocation>
        <location evidence="1">Cell membrane</location>
        <topology evidence="1">Multi-pass membrane protein</topology>
    </subcellularLocation>
</comment>
<dbReference type="Gene3D" id="1.20.1250.20">
    <property type="entry name" value="MFS general substrate transporter like domains"/>
    <property type="match status" value="1"/>
</dbReference>
<evidence type="ECO:0000256" key="6">
    <source>
        <dbReference type="ARBA" id="ARBA00023136"/>
    </source>
</evidence>
<dbReference type="EMBL" id="WEKT01000058">
    <property type="protein sequence ID" value="MZI95495.1"/>
    <property type="molecule type" value="Genomic_DNA"/>
</dbReference>
<feature type="transmembrane region" description="Helical" evidence="7">
    <location>
        <begin position="52"/>
        <end position="72"/>
    </location>
</feature>
<protein>
    <submittedName>
        <fullName evidence="9">MFS transporter</fullName>
    </submittedName>
</protein>
<organism evidence="9 10">
    <name type="scientific">Vibrio eleionomae</name>
    <dbReference type="NCBI Taxonomy" id="2653505"/>
    <lineage>
        <taxon>Bacteria</taxon>
        <taxon>Pseudomonadati</taxon>
        <taxon>Pseudomonadota</taxon>
        <taxon>Gammaproteobacteria</taxon>
        <taxon>Vibrionales</taxon>
        <taxon>Vibrionaceae</taxon>
        <taxon>Vibrio</taxon>
    </lineage>
</organism>
<accession>A0A7X4LPF5</accession>
<feature type="transmembrane region" description="Helical" evidence="7">
    <location>
        <begin position="269"/>
        <end position="289"/>
    </location>
</feature>
<evidence type="ECO:0000256" key="5">
    <source>
        <dbReference type="ARBA" id="ARBA00022989"/>
    </source>
</evidence>
<keyword evidence="6 7" id="KW-0472">Membrane</keyword>
<feature type="transmembrane region" description="Helical" evidence="7">
    <location>
        <begin position="387"/>
        <end position="406"/>
    </location>
</feature>
<feature type="domain" description="Major facilitator superfamily (MFS) profile" evidence="8">
    <location>
        <begin position="18"/>
        <end position="412"/>
    </location>
</feature>
<evidence type="ECO:0000313" key="9">
    <source>
        <dbReference type="EMBL" id="MZI95495.1"/>
    </source>
</evidence>
<dbReference type="InterPro" id="IPR011701">
    <property type="entry name" value="MFS"/>
</dbReference>
<comment type="caution">
    <text evidence="9">The sequence shown here is derived from an EMBL/GenBank/DDBJ whole genome shotgun (WGS) entry which is preliminary data.</text>
</comment>
<keyword evidence="3" id="KW-1003">Cell membrane</keyword>
<keyword evidence="4 7" id="KW-0812">Transmembrane</keyword>
<evidence type="ECO:0000259" key="8">
    <source>
        <dbReference type="PROSITE" id="PS50850"/>
    </source>
</evidence>
<evidence type="ECO:0000256" key="4">
    <source>
        <dbReference type="ARBA" id="ARBA00022692"/>
    </source>
</evidence>
<dbReference type="GO" id="GO:0005886">
    <property type="term" value="C:plasma membrane"/>
    <property type="evidence" value="ECO:0007669"/>
    <property type="project" value="UniProtKB-SubCell"/>
</dbReference>
<dbReference type="SUPFAM" id="SSF103473">
    <property type="entry name" value="MFS general substrate transporter"/>
    <property type="match status" value="1"/>
</dbReference>
<dbReference type="InterPro" id="IPR036259">
    <property type="entry name" value="MFS_trans_sf"/>
</dbReference>
<proteinExistence type="predicted"/>
<dbReference type="PANTHER" id="PTHR23517">
    <property type="entry name" value="RESISTANCE PROTEIN MDTM, PUTATIVE-RELATED-RELATED"/>
    <property type="match status" value="1"/>
</dbReference>
<feature type="transmembrane region" description="Helical" evidence="7">
    <location>
        <begin position="20"/>
        <end position="40"/>
    </location>
</feature>
<sequence>MLRRIQETLSIYKDLPRDIYFIALSRFILGLGNFIIPFLVLLLTQKLGYSEAIASTFVMIVMTAFMIGGVFGGKLADAFGHKNIMVLGELIGGTILFVCGFFPEHHYLAPALILIAYLFGGASVPAGNALAANLSNTSNRSAVMSLSYLAYNVGSAVGSLVAGYLFWYSSSLIYWGNGLASVIGILLVAWFVKEPKYTKPMPTPEREDLELEFDPEQDAEGSVWQVLKERPHLWVFGIACTLLYIAITQMTVLAPLYMAHLFGKEGAVVFGQLMTIACVAVVVLTPILVKVTHGQSELKSLSICGGLLAGGYLVVMNFDYVPVFFFAWLILAAAEVLLVTNENVYIANQSPRSHRGRISGVINTIKNIGMLPAYVVMGIMVQGIGYSMTWSCIIAIAVLSSLMLLFMSKRQHSSVAAVQAH</sequence>
<feature type="transmembrane region" description="Helical" evidence="7">
    <location>
        <begin position="233"/>
        <end position="257"/>
    </location>
</feature>
<feature type="transmembrane region" description="Helical" evidence="7">
    <location>
        <begin position="324"/>
        <end position="346"/>
    </location>
</feature>
<dbReference type="PROSITE" id="PS50850">
    <property type="entry name" value="MFS"/>
    <property type="match status" value="1"/>
</dbReference>
<feature type="transmembrane region" description="Helical" evidence="7">
    <location>
        <begin position="358"/>
        <end position="381"/>
    </location>
</feature>
<dbReference type="InterPro" id="IPR050171">
    <property type="entry name" value="MFS_Transporters"/>
</dbReference>
<dbReference type="RefSeq" id="WP_161157976.1">
    <property type="nucleotide sequence ID" value="NZ_WEKT01000058.1"/>
</dbReference>
<feature type="transmembrane region" description="Helical" evidence="7">
    <location>
        <begin position="301"/>
        <end position="318"/>
    </location>
</feature>